<dbReference type="EMBL" id="JBBNOP010000003">
    <property type="protein sequence ID" value="MEQ3362180.1"/>
    <property type="molecule type" value="Genomic_DNA"/>
</dbReference>
<reference evidence="2 3" key="1">
    <citation type="submission" date="2024-04" db="EMBL/GenBank/DDBJ databases">
        <title>Human intestinal bacterial collection.</title>
        <authorList>
            <person name="Pauvert C."/>
            <person name="Hitch T.C.A."/>
            <person name="Clavel T."/>
        </authorList>
    </citation>
    <scope>NUCLEOTIDE SEQUENCE [LARGE SCALE GENOMIC DNA]</scope>
    <source>
        <strain evidence="2 3">CLA-KB-H42</strain>
    </source>
</reference>
<evidence type="ECO:0000259" key="1">
    <source>
        <dbReference type="Pfam" id="PF01841"/>
    </source>
</evidence>
<dbReference type="RefSeq" id="WP_102374697.1">
    <property type="nucleotide sequence ID" value="NZ_JBBNOP010000003.1"/>
</dbReference>
<accession>A0ABV1JBH3</accession>
<dbReference type="PROSITE" id="PS00962">
    <property type="entry name" value="RIBOSOMAL_S2_1"/>
    <property type="match status" value="1"/>
</dbReference>
<name>A0ABV1JBH3_9ACTN</name>
<dbReference type="Pfam" id="PF01841">
    <property type="entry name" value="Transglut_core"/>
    <property type="match status" value="1"/>
</dbReference>
<feature type="domain" description="Transglutaminase-like" evidence="1">
    <location>
        <begin position="31"/>
        <end position="138"/>
    </location>
</feature>
<gene>
    <name evidence="2" type="ORF">AAA083_04215</name>
</gene>
<comment type="caution">
    <text evidence="2">The sequence shown here is derived from an EMBL/GenBank/DDBJ whole genome shotgun (WGS) entry which is preliminary data.</text>
</comment>
<evidence type="ECO:0000313" key="3">
    <source>
        <dbReference type="Proteomes" id="UP001487305"/>
    </source>
</evidence>
<dbReference type="InterPro" id="IPR038765">
    <property type="entry name" value="Papain-like_cys_pep_sf"/>
</dbReference>
<dbReference type="SUPFAM" id="SSF54001">
    <property type="entry name" value="Cysteine proteinases"/>
    <property type="match status" value="1"/>
</dbReference>
<protein>
    <submittedName>
        <fullName evidence="2">Transglutaminase family protein</fullName>
    </submittedName>
</protein>
<dbReference type="PANTHER" id="PTHR33490:SF3">
    <property type="entry name" value="CONSERVED INTEGRAL MEMBRANE PROTEIN"/>
    <property type="match status" value="1"/>
</dbReference>
<dbReference type="InterPro" id="IPR018130">
    <property type="entry name" value="Ribosomal_uS2_CS"/>
</dbReference>
<dbReference type="Proteomes" id="UP001487305">
    <property type="component" value="Unassembled WGS sequence"/>
</dbReference>
<dbReference type="Gene3D" id="3.10.620.30">
    <property type="match status" value="1"/>
</dbReference>
<sequence length="210" mass="23398">MEMVEPVASIDEYLESTAYVGSRSDAIIQKAQELCKGLVSEPEKVAACFAYVRDDVAHTVDIGESTVIRTAEDALFQEHGTCYTKGMLLVALLRSLEIPAGFCYQRLFENSDDDPHFFLHGLTAYCSADQNSWIRLDPRGGSKEVDAPRVDADLVSRDYLVFRIDESIGEVDYLTVLPRHPDQVLAILEVSSNCIRMIEQDLPTMLDTSA</sequence>
<dbReference type="InterPro" id="IPR002931">
    <property type="entry name" value="Transglutaminase-like"/>
</dbReference>
<organism evidence="2 3">
    <name type="scientific">Raoultibacter massiliensis</name>
    <dbReference type="NCBI Taxonomy" id="1852371"/>
    <lineage>
        <taxon>Bacteria</taxon>
        <taxon>Bacillati</taxon>
        <taxon>Actinomycetota</taxon>
        <taxon>Coriobacteriia</taxon>
        <taxon>Eggerthellales</taxon>
        <taxon>Eggerthellaceae</taxon>
        <taxon>Raoultibacter</taxon>
    </lineage>
</organism>
<dbReference type="PANTHER" id="PTHR33490">
    <property type="entry name" value="BLR5614 PROTEIN-RELATED"/>
    <property type="match status" value="1"/>
</dbReference>
<proteinExistence type="predicted"/>
<evidence type="ECO:0000313" key="2">
    <source>
        <dbReference type="EMBL" id="MEQ3362180.1"/>
    </source>
</evidence>
<keyword evidence="3" id="KW-1185">Reference proteome</keyword>